<feature type="region of interest" description="Disordered" evidence="8">
    <location>
        <begin position="481"/>
        <end position="504"/>
    </location>
</feature>
<evidence type="ECO:0000256" key="3">
    <source>
        <dbReference type="ARBA" id="ARBA00022741"/>
    </source>
</evidence>
<dbReference type="EMBL" id="NWUJ01000008">
    <property type="protein sequence ID" value="PFH33774.1"/>
    <property type="molecule type" value="Genomic_DNA"/>
</dbReference>
<dbReference type="InterPro" id="IPR027417">
    <property type="entry name" value="P-loop_NTPase"/>
</dbReference>
<dbReference type="OrthoDB" id="333543at2759"/>
<dbReference type="PROSITE" id="PS00039">
    <property type="entry name" value="DEAD_ATP_HELICASE"/>
    <property type="match status" value="1"/>
</dbReference>
<evidence type="ECO:0000256" key="7">
    <source>
        <dbReference type="ARBA" id="ARBA00022884"/>
    </source>
</evidence>
<dbReference type="SMART" id="SM00487">
    <property type="entry name" value="DEXDc"/>
    <property type="match status" value="1"/>
</dbReference>
<dbReference type="PANTHER" id="PTHR47959:SF1">
    <property type="entry name" value="ATP-DEPENDENT RNA HELICASE DBPA"/>
    <property type="match status" value="1"/>
</dbReference>
<feature type="compositionally biased region" description="Basic and acidic residues" evidence="8">
    <location>
        <begin position="270"/>
        <end position="280"/>
    </location>
</feature>
<keyword evidence="4" id="KW-0378">Hydrolase</keyword>
<dbReference type="VEuPathDB" id="ToxoDB:BESB_079900"/>
<gene>
    <name evidence="12" type="ORF">BESB_079900</name>
</gene>
<dbReference type="AlphaFoldDB" id="A0A2A9M997"/>
<dbReference type="InterPro" id="IPR012562">
    <property type="entry name" value="GUCT"/>
</dbReference>
<feature type="compositionally biased region" description="Basic and acidic residues" evidence="8">
    <location>
        <begin position="1093"/>
        <end position="1103"/>
    </location>
</feature>
<dbReference type="Pfam" id="PF00271">
    <property type="entry name" value="Helicase_C"/>
    <property type="match status" value="1"/>
</dbReference>
<feature type="region of interest" description="Disordered" evidence="8">
    <location>
        <begin position="231"/>
        <end position="381"/>
    </location>
</feature>
<feature type="domain" description="Helicase C-terminal" evidence="11">
    <location>
        <begin position="742"/>
        <end position="890"/>
    </location>
</feature>
<dbReference type="InterPro" id="IPR011545">
    <property type="entry name" value="DEAD/DEAH_box_helicase_dom"/>
</dbReference>
<feature type="compositionally biased region" description="Basic and acidic residues" evidence="8">
    <location>
        <begin position="236"/>
        <end position="250"/>
    </location>
</feature>
<dbReference type="InterPro" id="IPR001650">
    <property type="entry name" value="Helicase_C-like"/>
</dbReference>
<evidence type="ECO:0000256" key="2">
    <source>
        <dbReference type="ARBA" id="ARBA00012552"/>
    </source>
</evidence>
<dbReference type="KEGG" id="bbes:BESB_079900"/>
<feature type="region of interest" description="Disordered" evidence="8">
    <location>
        <begin position="1060"/>
        <end position="1123"/>
    </location>
</feature>
<evidence type="ECO:0000256" key="1">
    <source>
        <dbReference type="ARBA" id="ARBA00006517"/>
    </source>
</evidence>
<dbReference type="GO" id="GO:0003723">
    <property type="term" value="F:RNA binding"/>
    <property type="evidence" value="ECO:0007669"/>
    <property type="project" value="UniProtKB-KW"/>
</dbReference>
<keyword evidence="7" id="KW-0694">RNA-binding</keyword>
<dbReference type="GO" id="GO:0016787">
    <property type="term" value="F:hydrolase activity"/>
    <property type="evidence" value="ECO:0007669"/>
    <property type="project" value="UniProtKB-KW"/>
</dbReference>
<evidence type="ECO:0000256" key="9">
    <source>
        <dbReference type="SAM" id="SignalP"/>
    </source>
</evidence>
<dbReference type="InterPro" id="IPR044742">
    <property type="entry name" value="DEAD/DEAH_RhlB"/>
</dbReference>
<keyword evidence="13" id="KW-1185">Reference proteome</keyword>
<keyword evidence="6" id="KW-0067">ATP-binding</keyword>
<dbReference type="InterPro" id="IPR059027">
    <property type="entry name" value="DD_DDX21-DDX50"/>
</dbReference>
<dbReference type="SMART" id="SM00490">
    <property type="entry name" value="HELICc"/>
    <property type="match status" value="1"/>
</dbReference>
<dbReference type="CDD" id="cd18787">
    <property type="entry name" value="SF2_C_DEAD"/>
    <property type="match status" value="1"/>
</dbReference>
<dbReference type="CDD" id="cd00268">
    <property type="entry name" value="DEADc"/>
    <property type="match status" value="1"/>
</dbReference>
<evidence type="ECO:0000313" key="12">
    <source>
        <dbReference type="EMBL" id="PFH33774.1"/>
    </source>
</evidence>
<keyword evidence="3" id="KW-0547">Nucleotide-binding</keyword>
<feature type="chain" id="PRO_5013332778" description="RNA helicase" evidence="9">
    <location>
        <begin position="34"/>
        <end position="1123"/>
    </location>
</feature>
<dbReference type="PROSITE" id="PS51194">
    <property type="entry name" value="HELICASE_CTER"/>
    <property type="match status" value="1"/>
</dbReference>
<evidence type="ECO:0000256" key="8">
    <source>
        <dbReference type="SAM" id="MobiDB-lite"/>
    </source>
</evidence>
<feature type="compositionally biased region" description="Low complexity" evidence="8">
    <location>
        <begin position="398"/>
        <end position="410"/>
    </location>
</feature>
<dbReference type="InterPro" id="IPR050079">
    <property type="entry name" value="DEAD_box_RNA_helicase"/>
</dbReference>
<dbReference type="Pfam" id="PF26142">
    <property type="entry name" value="DD_DDX21-DDX50"/>
    <property type="match status" value="1"/>
</dbReference>
<dbReference type="PANTHER" id="PTHR47959">
    <property type="entry name" value="ATP-DEPENDENT RNA HELICASE RHLE-RELATED"/>
    <property type="match status" value="1"/>
</dbReference>
<dbReference type="SUPFAM" id="SSF52540">
    <property type="entry name" value="P-loop containing nucleoside triphosphate hydrolases"/>
    <property type="match status" value="1"/>
</dbReference>
<name>A0A2A9M997_BESBE</name>
<protein>
    <recommendedName>
        <fullName evidence="2">RNA helicase</fullName>
        <ecNumber evidence="2">3.6.4.13</ecNumber>
    </recommendedName>
</protein>
<accession>A0A2A9M997</accession>
<feature type="compositionally biased region" description="Basic and acidic residues" evidence="8">
    <location>
        <begin position="481"/>
        <end position="492"/>
    </location>
</feature>
<comment type="caution">
    <text evidence="12">The sequence shown here is derived from an EMBL/GenBank/DDBJ whole genome shotgun (WGS) entry which is preliminary data.</text>
</comment>
<dbReference type="GO" id="GO:0003724">
    <property type="term" value="F:RNA helicase activity"/>
    <property type="evidence" value="ECO:0007669"/>
    <property type="project" value="UniProtKB-EC"/>
</dbReference>
<dbReference type="EC" id="3.6.4.13" evidence="2"/>
<dbReference type="Pfam" id="PF00270">
    <property type="entry name" value="DEAD"/>
    <property type="match status" value="2"/>
</dbReference>
<comment type="similarity">
    <text evidence="1">Belongs to the DEAD box helicase family. DDX21/DDX50 subfamily.</text>
</comment>
<sequence length="1123" mass="120432">MDARTQSRALPCGVFPLALLLLCASSFFVCSSALSASLRCKGLHSLHVSPACGASSSPFWFDVASGAAFSPAEGACCPSSSSYFSLAASLSPFASFLPLACQGALGLRRSSACGPFAFLSWPALSASSPVLLNPSFRWSAARGVSAASLRPLCALPSLSLHARSRSLAARPLRASAVPPCSVCAAPGAGLPLHFAAPADSPVASLPASRTAGRARRLVGGVRARLLAEACGGEARAGSDREEGREEERATAARGAALQGGLAATDADSQEAARLHARTPDEALPSSREEEDGDYWTGADAEAEELSARAARRHVAKPERGAVDGEGRQGARRRRSDGEQDAASADEPTASAGSATQSERGKPEKTGAAAEASPATPAEDEERMTLLFPEEEDARRQSAEAAAAARHGAPAATGRCFASMHPRISRETVEQLEARGITTMTPVQSESYESLFDGRDMIARSETGSGKTIGFALPLMEREQREMEKDFSAKADAEDSDKEARRHRKDRGFYEQPRILILEPTRELARQVAEEVVRLGGPLSLTSFCLYGGVPVESQLRQLRREKKKAIALAFAAASDGDELFERAEKRNARDGKDDRGRLDVLVATPGRLLDLMGLKADREISQDDIDLSSVRHVVLDEADEMLKLGFAEDVEKILKKVKENPFPVQTILFSATTPAWVQDVAGTHLKRPKRIDVFAERKLRTASTVSHLAVRLPASSAPARGRFAASATRRGNSSTVLAAAPLLQDLILAESESGKQAIIFVPTKADADALANAADFEKIGAGVLHGDIGQETRQAVMDGFRRGRYKVLVATDVAARGIDIDSVDLVLHCGVPGDADTYIHRSGRTGRAGRTGKSLVLVSPEEIHDLEKLERACGFKFSFISLPSPKAILKSGAASASRLLDSVSPAVLPFFRPAAQDLLRRGDLHGVSPVDVLSRALAVAANMKTLPQRSLLTGMAGQATVRFANRQRVWKSTSDIYYWIRVIAEDLRVELPPTLGDIRRSATERRVAYFDLPLETSDAFLKTFRDRARAEHSAEVEIAKAEKLLGPLVKENDEEQSLSHFYSGSRGGPLGGRLRRGGHDDFYRGSNRGLGSSRDRHESVREGRIRRRGFGSDSLGRYGGPAC</sequence>
<feature type="signal peptide" evidence="9">
    <location>
        <begin position="1"/>
        <end position="33"/>
    </location>
</feature>
<dbReference type="GeneID" id="40312917"/>
<keyword evidence="9" id="KW-0732">Signal</keyword>
<dbReference type="GO" id="GO:0005524">
    <property type="term" value="F:ATP binding"/>
    <property type="evidence" value="ECO:0007669"/>
    <property type="project" value="UniProtKB-KW"/>
</dbReference>
<reference evidence="12 13" key="1">
    <citation type="submission" date="2017-09" db="EMBL/GenBank/DDBJ databases">
        <title>Genome sequencing of Besnoitia besnoiti strain Bb-Ger1.</title>
        <authorList>
            <person name="Schares G."/>
            <person name="Venepally P."/>
            <person name="Lorenzi H.A."/>
        </authorList>
    </citation>
    <scope>NUCLEOTIDE SEQUENCE [LARGE SCALE GENOMIC DNA]</scope>
    <source>
        <strain evidence="12 13">Bb-Ger1</strain>
    </source>
</reference>
<organism evidence="12 13">
    <name type="scientific">Besnoitia besnoiti</name>
    <name type="common">Apicomplexan protozoan</name>
    <dbReference type="NCBI Taxonomy" id="94643"/>
    <lineage>
        <taxon>Eukaryota</taxon>
        <taxon>Sar</taxon>
        <taxon>Alveolata</taxon>
        <taxon>Apicomplexa</taxon>
        <taxon>Conoidasida</taxon>
        <taxon>Coccidia</taxon>
        <taxon>Eucoccidiorida</taxon>
        <taxon>Eimeriorina</taxon>
        <taxon>Sarcocystidae</taxon>
        <taxon>Besnoitia</taxon>
    </lineage>
</organism>
<feature type="compositionally biased region" description="Low complexity" evidence="8">
    <location>
        <begin position="251"/>
        <end position="266"/>
    </location>
</feature>
<proteinExistence type="inferred from homology"/>
<dbReference type="Pfam" id="PF08152">
    <property type="entry name" value="GUCT"/>
    <property type="match status" value="1"/>
</dbReference>
<evidence type="ECO:0000313" key="13">
    <source>
        <dbReference type="Proteomes" id="UP000224006"/>
    </source>
</evidence>
<keyword evidence="5 12" id="KW-0347">Helicase</keyword>
<feature type="domain" description="Helicase ATP-binding" evidence="10">
    <location>
        <begin position="447"/>
        <end position="691"/>
    </location>
</feature>
<dbReference type="GO" id="GO:0005829">
    <property type="term" value="C:cytosol"/>
    <property type="evidence" value="ECO:0007669"/>
    <property type="project" value="TreeGrafter"/>
</dbReference>
<evidence type="ECO:0000256" key="6">
    <source>
        <dbReference type="ARBA" id="ARBA00022840"/>
    </source>
</evidence>
<feature type="compositionally biased region" description="Basic and acidic residues" evidence="8">
    <location>
        <begin position="315"/>
        <end position="328"/>
    </location>
</feature>
<evidence type="ECO:0000259" key="11">
    <source>
        <dbReference type="PROSITE" id="PS51194"/>
    </source>
</evidence>
<feature type="compositionally biased region" description="Low complexity" evidence="8">
    <location>
        <begin position="367"/>
        <end position="376"/>
    </location>
</feature>
<feature type="region of interest" description="Disordered" evidence="8">
    <location>
        <begin position="391"/>
        <end position="410"/>
    </location>
</feature>
<dbReference type="STRING" id="94643.A0A2A9M997"/>
<dbReference type="RefSeq" id="XP_029217783.1">
    <property type="nucleotide sequence ID" value="XM_029366352.1"/>
</dbReference>
<dbReference type="PROSITE" id="PS51192">
    <property type="entry name" value="HELICASE_ATP_BIND_1"/>
    <property type="match status" value="1"/>
</dbReference>
<dbReference type="Proteomes" id="UP000224006">
    <property type="component" value="Chromosome VII"/>
</dbReference>
<dbReference type="Gene3D" id="3.40.50.300">
    <property type="entry name" value="P-loop containing nucleotide triphosphate hydrolases"/>
    <property type="match status" value="2"/>
</dbReference>
<dbReference type="InterPro" id="IPR014001">
    <property type="entry name" value="Helicase_ATP-bd"/>
</dbReference>
<dbReference type="InterPro" id="IPR000629">
    <property type="entry name" value="RNA-helicase_DEAD-box_CS"/>
</dbReference>
<evidence type="ECO:0000259" key="10">
    <source>
        <dbReference type="PROSITE" id="PS51192"/>
    </source>
</evidence>
<evidence type="ECO:0000256" key="5">
    <source>
        <dbReference type="ARBA" id="ARBA00022806"/>
    </source>
</evidence>
<evidence type="ECO:0000256" key="4">
    <source>
        <dbReference type="ARBA" id="ARBA00022801"/>
    </source>
</evidence>